<dbReference type="PROSITE" id="PS50048">
    <property type="entry name" value="ZN2_CY6_FUNGAL_2"/>
    <property type="match status" value="1"/>
</dbReference>
<dbReference type="PROSITE" id="PS00463">
    <property type="entry name" value="ZN2_CY6_FUNGAL_1"/>
    <property type="match status" value="1"/>
</dbReference>
<dbReference type="AlphaFoldDB" id="A0A8H3I0C4"/>
<dbReference type="Gene3D" id="4.10.240.10">
    <property type="entry name" value="Zn(2)-C6 fungal-type DNA-binding domain"/>
    <property type="match status" value="1"/>
</dbReference>
<reference evidence="4" key="1">
    <citation type="submission" date="2021-01" db="EMBL/GenBank/DDBJ databases">
        <authorList>
            <person name="Kaushik A."/>
        </authorList>
    </citation>
    <scope>NUCLEOTIDE SEQUENCE</scope>
    <source>
        <strain evidence="4">AG5</strain>
    </source>
</reference>
<feature type="region of interest" description="Disordered" evidence="2">
    <location>
        <begin position="63"/>
        <end position="118"/>
    </location>
</feature>
<evidence type="ECO:0000256" key="2">
    <source>
        <dbReference type="SAM" id="MobiDB-lite"/>
    </source>
</evidence>
<evidence type="ECO:0000256" key="1">
    <source>
        <dbReference type="ARBA" id="ARBA00023242"/>
    </source>
</evidence>
<sequence length="388" mass="43535">MPRANRPGPKGTSCLTCKQRHKKCDRRLPICERCEGGGFDCLGYGHILDTGSRNNSLLTQPTLIMPRPPRDGGSGDFSDGPLPQDSLLEVTENTSTRNNVHNAPTNMAPHADSEPPTNRSLLVALTDSPILIFQKLAGRFIQVPHHSFDPLKLFLTSPFFDDYLLTQYMKLAQQWYFKPANMHNHLLEQPIVSRLSSFTSVSRWVSLISMGMCEAFIRGDTSQNELHNLWMQHIGNSLKRELSYDPTSHEAQNRRRDLIHVSILRTLIIPNSDLYQVLQSVAPAFLQLAFSEPALWAGGSSFAYVPLMNVLNLGSHELAYFALVDCSCAMALGLPQLIEYDTTILYWLISMLVVISHRPRATGEVLSDGCWIGGPDLENIRLQNHGWR</sequence>
<comment type="caution">
    <text evidence="4">The sequence shown here is derived from an EMBL/GenBank/DDBJ whole genome shotgun (WGS) entry which is preliminary data.</text>
</comment>
<dbReference type="GO" id="GO:0000981">
    <property type="term" value="F:DNA-binding transcription factor activity, RNA polymerase II-specific"/>
    <property type="evidence" value="ECO:0007669"/>
    <property type="project" value="InterPro"/>
</dbReference>
<gene>
    <name evidence="4" type="ORF">RDB_LOCUS135351</name>
</gene>
<feature type="compositionally biased region" description="Polar residues" evidence="2">
    <location>
        <begin position="91"/>
        <end position="105"/>
    </location>
</feature>
<evidence type="ECO:0000259" key="3">
    <source>
        <dbReference type="PROSITE" id="PS50048"/>
    </source>
</evidence>
<feature type="domain" description="Zn(2)-C6 fungal-type" evidence="3">
    <location>
        <begin position="13"/>
        <end position="41"/>
    </location>
</feature>
<name>A0A8H3I0C4_9AGAM</name>
<dbReference type="GO" id="GO:0008270">
    <property type="term" value="F:zinc ion binding"/>
    <property type="evidence" value="ECO:0007669"/>
    <property type="project" value="InterPro"/>
</dbReference>
<protein>
    <recommendedName>
        <fullName evidence="3">Zn(2)-C6 fungal-type domain-containing protein</fullName>
    </recommendedName>
</protein>
<evidence type="ECO:0000313" key="4">
    <source>
        <dbReference type="EMBL" id="CAE7197929.1"/>
    </source>
</evidence>
<organism evidence="4 5">
    <name type="scientific">Rhizoctonia solani</name>
    <dbReference type="NCBI Taxonomy" id="456999"/>
    <lineage>
        <taxon>Eukaryota</taxon>
        <taxon>Fungi</taxon>
        <taxon>Dikarya</taxon>
        <taxon>Basidiomycota</taxon>
        <taxon>Agaricomycotina</taxon>
        <taxon>Agaricomycetes</taxon>
        <taxon>Cantharellales</taxon>
        <taxon>Ceratobasidiaceae</taxon>
        <taxon>Rhizoctonia</taxon>
    </lineage>
</organism>
<dbReference type="PANTHER" id="PTHR37534">
    <property type="entry name" value="TRANSCRIPTIONAL ACTIVATOR PROTEIN UGA3"/>
    <property type="match status" value="1"/>
</dbReference>
<evidence type="ECO:0000313" key="5">
    <source>
        <dbReference type="Proteomes" id="UP000663827"/>
    </source>
</evidence>
<dbReference type="SMART" id="SM00066">
    <property type="entry name" value="GAL4"/>
    <property type="match status" value="1"/>
</dbReference>
<keyword evidence="1" id="KW-0539">Nucleus</keyword>
<dbReference type="SUPFAM" id="SSF57701">
    <property type="entry name" value="Zn2/Cys6 DNA-binding domain"/>
    <property type="match status" value="1"/>
</dbReference>
<dbReference type="InterPro" id="IPR036864">
    <property type="entry name" value="Zn2-C6_fun-type_DNA-bd_sf"/>
</dbReference>
<dbReference type="Proteomes" id="UP000663827">
    <property type="component" value="Unassembled WGS sequence"/>
</dbReference>
<dbReference type="EMBL" id="CAJNJQ010003393">
    <property type="protein sequence ID" value="CAE7197929.1"/>
    <property type="molecule type" value="Genomic_DNA"/>
</dbReference>
<dbReference type="InterPro" id="IPR001138">
    <property type="entry name" value="Zn2Cys6_DnaBD"/>
</dbReference>
<dbReference type="PANTHER" id="PTHR37534:SF46">
    <property type="entry name" value="ZN(II)2CYS6 TRANSCRIPTION FACTOR (EUROFUNG)"/>
    <property type="match status" value="1"/>
</dbReference>
<proteinExistence type="predicted"/>
<dbReference type="CDD" id="cd00067">
    <property type="entry name" value="GAL4"/>
    <property type="match status" value="1"/>
</dbReference>
<dbReference type="Pfam" id="PF00172">
    <property type="entry name" value="Zn_clus"/>
    <property type="match status" value="1"/>
</dbReference>
<accession>A0A8H3I0C4</accession>